<dbReference type="Proteomes" id="UP001526426">
    <property type="component" value="Unassembled WGS sequence"/>
</dbReference>
<proteinExistence type="predicted"/>
<sequence>MQPQPNCCPNPHLTIVQQLCWMPSHGQNLQRCRHCGTYWRFDWEERMNFEGGEDYVWEYYTCLTPEETEQLRKGEEGDFPNS</sequence>
<gene>
    <name evidence="1" type="ORF">K4A83_06265</name>
</gene>
<dbReference type="EMBL" id="JAIHOM010000022">
    <property type="protein sequence ID" value="MCW6035877.1"/>
    <property type="molecule type" value="Genomic_DNA"/>
</dbReference>
<dbReference type="RefSeq" id="WP_265263593.1">
    <property type="nucleotide sequence ID" value="NZ_JAIHOM010000022.1"/>
</dbReference>
<protein>
    <submittedName>
        <fullName evidence="1">Uncharacterized protein</fullName>
    </submittedName>
</protein>
<keyword evidence="2" id="KW-1185">Reference proteome</keyword>
<reference evidence="1 2" key="1">
    <citation type="submission" date="2021-08" db="EMBL/GenBank/DDBJ databases">
        <title>Draft genome sequence of Spirulina subsalsa with high tolerance to salinity and hype-accumulation of phycocyanin.</title>
        <authorList>
            <person name="Pei H."/>
            <person name="Jiang L."/>
        </authorList>
    </citation>
    <scope>NUCLEOTIDE SEQUENCE [LARGE SCALE GENOMIC DNA]</scope>
    <source>
        <strain evidence="1 2">FACHB-351</strain>
    </source>
</reference>
<accession>A0ABT3L3W7</accession>
<organism evidence="1 2">
    <name type="scientific">Spirulina subsalsa FACHB-351</name>
    <dbReference type="NCBI Taxonomy" id="234711"/>
    <lineage>
        <taxon>Bacteria</taxon>
        <taxon>Bacillati</taxon>
        <taxon>Cyanobacteriota</taxon>
        <taxon>Cyanophyceae</taxon>
        <taxon>Spirulinales</taxon>
        <taxon>Spirulinaceae</taxon>
        <taxon>Spirulina</taxon>
    </lineage>
</organism>
<comment type="caution">
    <text evidence="1">The sequence shown here is derived from an EMBL/GenBank/DDBJ whole genome shotgun (WGS) entry which is preliminary data.</text>
</comment>
<evidence type="ECO:0000313" key="2">
    <source>
        <dbReference type="Proteomes" id="UP001526426"/>
    </source>
</evidence>
<name>A0ABT3L3W7_9CYAN</name>
<evidence type="ECO:0000313" key="1">
    <source>
        <dbReference type="EMBL" id="MCW6035877.1"/>
    </source>
</evidence>